<evidence type="ECO:0000313" key="1">
    <source>
        <dbReference type="EMBL" id="KAK3719627.1"/>
    </source>
</evidence>
<dbReference type="Proteomes" id="UP001281147">
    <property type="component" value="Unassembled WGS sequence"/>
</dbReference>
<keyword evidence="2" id="KW-1185">Reference proteome</keyword>
<gene>
    <name evidence="1" type="ORF">LTR37_004164</name>
</gene>
<evidence type="ECO:0000313" key="2">
    <source>
        <dbReference type="Proteomes" id="UP001281147"/>
    </source>
</evidence>
<accession>A0ACC3NML3</accession>
<name>A0ACC3NML3_9PEZI</name>
<comment type="caution">
    <text evidence="1">The sequence shown here is derived from an EMBL/GenBank/DDBJ whole genome shotgun (WGS) entry which is preliminary data.</text>
</comment>
<organism evidence="1 2">
    <name type="scientific">Vermiconidia calcicola</name>
    <dbReference type="NCBI Taxonomy" id="1690605"/>
    <lineage>
        <taxon>Eukaryota</taxon>
        <taxon>Fungi</taxon>
        <taxon>Dikarya</taxon>
        <taxon>Ascomycota</taxon>
        <taxon>Pezizomycotina</taxon>
        <taxon>Dothideomycetes</taxon>
        <taxon>Dothideomycetidae</taxon>
        <taxon>Mycosphaerellales</taxon>
        <taxon>Extremaceae</taxon>
        <taxon>Vermiconidia</taxon>
    </lineage>
</organism>
<reference evidence="1" key="1">
    <citation type="submission" date="2023-07" db="EMBL/GenBank/DDBJ databases">
        <title>Black Yeasts Isolated from many extreme environments.</title>
        <authorList>
            <person name="Coleine C."/>
            <person name="Stajich J.E."/>
            <person name="Selbmann L."/>
        </authorList>
    </citation>
    <scope>NUCLEOTIDE SEQUENCE</scope>
    <source>
        <strain evidence="1">CCFEE 5714</strain>
    </source>
</reference>
<proteinExistence type="predicted"/>
<sequence>MDSIAKRVGSLLIDPKYSDLEICCDGRTYLVHRAIVCSRSEVLAKECDDGLELTKLLKDSDEGIVQHTLFDALTLERLLQFIYQGDYTAKATIPAAAAEEQSDGCVGGAVKAPQSLPPHLRNRPAVQHRHGASSQRCQILATSPLTAHVYVFAIAEHYGLPELEALALQKFKAARATVQELTETDFFTLAEAVFANTKDTKDELRKELLSIVVNDHKDWLHKESFTRALTSDTALNELSVAIVTAIFEQMKARESQIQADAASQAAANSLLLSDLDQANEGLARSSKRTKVLEQQLAKAHGETQKAKAENFRLEGEVMKSRMEKDSRDASNNLLVSDLDQANEGLARSTSRVKELEGQLHADAMKAKSEVARLEKDLEAFREYGSKVCKTAETNSKIATEKATQLKKETDRANLNYRSCNEKDARNSATTADLIAEKAETSRAISIIRSQVSLVNSTEECRHCGESLDFRLEQDDRSGGYPYNAMLRCCCRTKEYGSWIP</sequence>
<protein>
    <submittedName>
        <fullName evidence="1">Uncharacterized protein</fullName>
    </submittedName>
</protein>
<dbReference type="EMBL" id="JAUTXU010000025">
    <property type="protein sequence ID" value="KAK3719627.1"/>
    <property type="molecule type" value="Genomic_DNA"/>
</dbReference>